<accession>A0ABV5BEN7</accession>
<dbReference type="PROSITE" id="PS00122">
    <property type="entry name" value="CARBOXYLESTERASE_B_1"/>
    <property type="match status" value="1"/>
</dbReference>
<dbReference type="EC" id="3.1.1.-" evidence="3"/>
<dbReference type="InterPro" id="IPR002018">
    <property type="entry name" value="CarbesteraseB"/>
</dbReference>
<evidence type="ECO:0000256" key="3">
    <source>
        <dbReference type="RuleBase" id="RU361235"/>
    </source>
</evidence>
<name>A0ABV5BEN7_9BACL</name>
<protein>
    <recommendedName>
        <fullName evidence="3">Carboxylic ester hydrolase</fullName>
        <ecNumber evidence="3">3.1.1.-</ecNumber>
    </recommendedName>
</protein>
<dbReference type="InterPro" id="IPR050309">
    <property type="entry name" value="Type-B_Carboxylest/Lipase"/>
</dbReference>
<evidence type="ECO:0000313" key="5">
    <source>
        <dbReference type="EMBL" id="MFB5684183.1"/>
    </source>
</evidence>
<keyword evidence="6" id="KW-1185">Reference proteome</keyword>
<dbReference type="Gene3D" id="3.40.50.1820">
    <property type="entry name" value="alpha/beta hydrolase"/>
    <property type="match status" value="1"/>
</dbReference>
<dbReference type="SUPFAM" id="SSF53474">
    <property type="entry name" value="alpha/beta-Hydrolases"/>
    <property type="match status" value="1"/>
</dbReference>
<comment type="similarity">
    <text evidence="1 3">Belongs to the type-B carboxylesterase/lipase family.</text>
</comment>
<dbReference type="Proteomes" id="UP001580407">
    <property type="component" value="Unassembled WGS sequence"/>
</dbReference>
<dbReference type="InterPro" id="IPR029058">
    <property type="entry name" value="AB_hydrolase_fold"/>
</dbReference>
<dbReference type="Pfam" id="PF00135">
    <property type="entry name" value="COesterase"/>
    <property type="match status" value="1"/>
</dbReference>
<comment type="caution">
    <text evidence="5">The sequence shown here is derived from an EMBL/GenBank/DDBJ whole genome shotgun (WGS) entry which is preliminary data.</text>
</comment>
<evidence type="ECO:0000256" key="2">
    <source>
        <dbReference type="ARBA" id="ARBA00022801"/>
    </source>
</evidence>
<evidence type="ECO:0000313" key="6">
    <source>
        <dbReference type="Proteomes" id="UP001580407"/>
    </source>
</evidence>
<feature type="domain" description="Carboxylesterase type B" evidence="4">
    <location>
        <begin position="13"/>
        <end position="404"/>
    </location>
</feature>
<evidence type="ECO:0000259" key="4">
    <source>
        <dbReference type="Pfam" id="PF00135"/>
    </source>
</evidence>
<dbReference type="RefSeq" id="WP_375527901.1">
    <property type="nucleotide sequence ID" value="NZ_JBHILM010000037.1"/>
</dbReference>
<dbReference type="PANTHER" id="PTHR11559">
    <property type="entry name" value="CARBOXYLESTERASE"/>
    <property type="match status" value="1"/>
</dbReference>
<organism evidence="5 6">
    <name type="scientific">Paenibacillus terreus</name>
    <dbReference type="NCBI Taxonomy" id="1387834"/>
    <lineage>
        <taxon>Bacteria</taxon>
        <taxon>Bacillati</taxon>
        <taxon>Bacillota</taxon>
        <taxon>Bacilli</taxon>
        <taxon>Bacillales</taxon>
        <taxon>Paenibacillaceae</taxon>
        <taxon>Paenibacillus</taxon>
    </lineage>
</organism>
<evidence type="ECO:0000256" key="1">
    <source>
        <dbReference type="ARBA" id="ARBA00005964"/>
    </source>
</evidence>
<keyword evidence="2 3" id="KW-0378">Hydrolase</keyword>
<proteinExistence type="inferred from homology"/>
<dbReference type="EMBL" id="JBHILM010000037">
    <property type="protein sequence ID" value="MFB5684183.1"/>
    <property type="molecule type" value="Genomic_DNA"/>
</dbReference>
<gene>
    <name evidence="5" type="ORF">ACE3NQ_25110</name>
</gene>
<dbReference type="InterPro" id="IPR019826">
    <property type="entry name" value="Carboxylesterase_B_AS"/>
</dbReference>
<reference evidence="5 6" key="1">
    <citation type="submission" date="2024-09" db="EMBL/GenBank/DDBJ databases">
        <authorList>
            <person name="Ruan L."/>
        </authorList>
    </citation>
    <scope>NUCLEOTIDE SEQUENCE [LARGE SCALE GENOMIC DNA]</scope>
    <source>
        <strain evidence="5 6">D33</strain>
    </source>
</reference>
<sequence length="495" mass="53254">MKGPIQMKPDHTLNGRTEHMNNTDTAARAIRSWLGIPYASAERFRRPILLPFNPVLPYDQKGPAPLQPGDNSWLEADNGFSEDCLNLNVWAPEDAGDEPLPVIVYIYGGGFERGANTQTTSNASGLAATGRAIGVSLNYRLGPFGWLSLSQYGGAFTDATNLGLQDIITALRWVQENIARFGGDPQNVTVTGHSAGAFSSIALLAAPAADGLYQRLAAFSGGASRIVPAWWAEELANTFLTELGITDDPEQLLTLDGKLLAETLVKVNPRDIGDRNGIDNTTIGIVNDHSQTGGVLADTPLRVLESGRHRDVDILFSTATNEGDWWVINATEQFDPGSIDNLVDELVTKSRIPRSRARRIVAAYDVNGRTPVEVRGALLTDYLYTLPAARAALAHAAAGGNAHLLAVGPVEGAPAVHGTEMYGIVGQQRPQHSDEQAIRDTFVRDALLDFAAGKHDRLWNSVTTEPITHGIGNPPFDPTAHAAEVLRIFAGIERP</sequence>